<feature type="region of interest" description="Disordered" evidence="1">
    <location>
        <begin position="561"/>
        <end position="597"/>
    </location>
</feature>
<feature type="domain" description="GYF" evidence="2">
    <location>
        <begin position="329"/>
        <end position="378"/>
    </location>
</feature>
<dbReference type="Proteomes" id="UP000693970">
    <property type="component" value="Unassembled WGS sequence"/>
</dbReference>
<dbReference type="OrthoDB" id="49178at2759"/>
<protein>
    <submittedName>
        <fullName evidence="3">WW domain containing protein</fullName>
    </submittedName>
</protein>
<dbReference type="Pfam" id="PF12622">
    <property type="entry name" value="NpwBP"/>
    <property type="match status" value="1"/>
</dbReference>
<feature type="compositionally biased region" description="Basic and acidic residues" evidence="1">
    <location>
        <begin position="181"/>
        <end position="190"/>
    </location>
</feature>
<evidence type="ECO:0000313" key="3">
    <source>
        <dbReference type="EMBL" id="KAG7341474.1"/>
    </source>
</evidence>
<reference evidence="3" key="1">
    <citation type="journal article" date="2021" name="Sci. Rep.">
        <title>Diploid genomic architecture of Nitzschia inconspicua, an elite biomass production diatom.</title>
        <authorList>
            <person name="Oliver A."/>
            <person name="Podell S."/>
            <person name="Pinowska A."/>
            <person name="Traller J.C."/>
            <person name="Smith S.R."/>
            <person name="McClure R."/>
            <person name="Beliaev A."/>
            <person name="Bohutskyi P."/>
            <person name="Hill E.A."/>
            <person name="Rabines A."/>
            <person name="Zheng H."/>
            <person name="Allen L.Z."/>
            <person name="Kuo A."/>
            <person name="Grigoriev I.V."/>
            <person name="Allen A.E."/>
            <person name="Hazlebeck D."/>
            <person name="Allen E.E."/>
        </authorList>
    </citation>
    <scope>NUCLEOTIDE SEQUENCE</scope>
    <source>
        <strain evidence="3">Hildebrandi</strain>
    </source>
</reference>
<proteinExistence type="predicted"/>
<dbReference type="EMBL" id="JAGRRH010000026">
    <property type="protein sequence ID" value="KAG7341474.1"/>
    <property type="molecule type" value="Genomic_DNA"/>
</dbReference>
<organism evidence="3 4">
    <name type="scientific">Nitzschia inconspicua</name>
    <dbReference type="NCBI Taxonomy" id="303405"/>
    <lineage>
        <taxon>Eukaryota</taxon>
        <taxon>Sar</taxon>
        <taxon>Stramenopiles</taxon>
        <taxon>Ochrophyta</taxon>
        <taxon>Bacillariophyta</taxon>
        <taxon>Bacillariophyceae</taxon>
        <taxon>Bacillariophycidae</taxon>
        <taxon>Bacillariales</taxon>
        <taxon>Bacillariaceae</taxon>
        <taxon>Nitzschia</taxon>
    </lineage>
</organism>
<accession>A0A9K3PDW8</accession>
<evidence type="ECO:0000256" key="1">
    <source>
        <dbReference type="SAM" id="MobiDB-lite"/>
    </source>
</evidence>
<feature type="region of interest" description="Disordered" evidence="1">
    <location>
        <begin position="82"/>
        <end position="282"/>
    </location>
</feature>
<feature type="region of interest" description="Disordered" evidence="1">
    <location>
        <begin position="1"/>
        <end position="41"/>
    </location>
</feature>
<comment type="caution">
    <text evidence="3">The sequence shown here is derived from an EMBL/GenBank/DDBJ whole genome shotgun (WGS) entry which is preliminary data.</text>
</comment>
<keyword evidence="4" id="KW-1185">Reference proteome</keyword>
<dbReference type="AlphaFoldDB" id="A0A9K3PDW8"/>
<feature type="compositionally biased region" description="Acidic residues" evidence="1">
    <location>
        <begin position="515"/>
        <end position="524"/>
    </location>
</feature>
<name>A0A9K3PDW8_9STRA</name>
<feature type="region of interest" description="Disordered" evidence="1">
    <location>
        <begin position="492"/>
        <end position="548"/>
    </location>
</feature>
<dbReference type="PROSITE" id="PS50829">
    <property type="entry name" value="GYF"/>
    <property type="match status" value="1"/>
</dbReference>
<sequence>MGRDRNSSNPMQEHHKKQRQKQVQKNKHQRIKARDEKVVETKTISGVKEDIRQLERKKGKLQQGEEQKLQRLRKELKLLQEAAAAASSSANSSSHRAQQLASQRPLTELDDPRKSVYYDPQFNPYGAPPPGKPRLYHQRGGGVTMDIRMAVVPGEEDLSKPYPDNGHHMQDSRPPPIHGQIQERKQDYRHSQQHQQKSQTIPDRPPLHKGDQRKSSGSPSSQIRNEDSCQNSDKKTEQETTEQENDSGPVEEKSKPARDATINVPELPAPSQAVQRSQKMRRKQANMVDIWASTEEVEYERQVNQIDVEADDVGTLKKNNKTKKKNKPPLEYFYLDQSGQVQGPFSKTQMTGWMEAGYFPLETTMVKTTRNEQWVPMGEVPSLQQQPQQPSTSLVEDRIAALKSQNVSTNHDSQEDEEALAVQARIAALKGSATALDSGRLKEDEEDSEMTIQTGTSALKGDTGDNPGTVEDNTNVVAPYPAFTEEDAAYYPVDDDAGEHPHPTVAYPDVAPYPTEDDNGDNEYDVAAGYPTAPYPTRDDEEGGDAVGAYPVMEEDGAVPAYPVDDIYPSGEDLAYPVTDKYPDVGESPHDDEGVTGAYYPLSVEDTQEGKQENGAKVAKKIVKVDSQVVALLPSHLQHKKRKAQSGPTNNHAKKSKPGSAKPSRDKAIERKVEAEYDKFMEEIEGLE</sequence>
<dbReference type="Pfam" id="PF02213">
    <property type="entry name" value="GYF"/>
    <property type="match status" value="1"/>
</dbReference>
<feature type="region of interest" description="Disordered" evidence="1">
    <location>
        <begin position="437"/>
        <end position="475"/>
    </location>
</feature>
<feature type="compositionally biased region" description="Basic residues" evidence="1">
    <location>
        <begin position="14"/>
        <end position="31"/>
    </location>
</feature>
<feature type="region of interest" description="Disordered" evidence="1">
    <location>
        <begin position="633"/>
        <end position="673"/>
    </location>
</feature>
<feature type="compositionally biased region" description="Basic and acidic residues" evidence="1">
    <location>
        <begin position="224"/>
        <end position="238"/>
    </location>
</feature>
<gene>
    <name evidence="3" type="ORF">IV203_023426</name>
</gene>
<feature type="compositionally biased region" description="Basic and acidic residues" evidence="1">
    <location>
        <begin position="663"/>
        <end position="673"/>
    </location>
</feature>
<dbReference type="SMART" id="SM00444">
    <property type="entry name" value="GYF"/>
    <property type="match status" value="1"/>
</dbReference>
<evidence type="ECO:0000259" key="2">
    <source>
        <dbReference type="PROSITE" id="PS50829"/>
    </source>
</evidence>
<feature type="compositionally biased region" description="Basic and acidic residues" evidence="1">
    <location>
        <begin position="205"/>
        <end position="214"/>
    </location>
</feature>
<dbReference type="InterPro" id="IPR003169">
    <property type="entry name" value="GYF"/>
</dbReference>
<dbReference type="GO" id="GO:0006396">
    <property type="term" value="P:RNA processing"/>
    <property type="evidence" value="ECO:0007669"/>
    <property type="project" value="InterPro"/>
</dbReference>
<feature type="compositionally biased region" description="Low complexity" evidence="1">
    <location>
        <begin position="82"/>
        <end position="99"/>
    </location>
</feature>
<reference evidence="3" key="2">
    <citation type="submission" date="2021-04" db="EMBL/GenBank/DDBJ databases">
        <authorList>
            <person name="Podell S."/>
        </authorList>
    </citation>
    <scope>NUCLEOTIDE SEQUENCE</scope>
    <source>
        <strain evidence="3">Hildebrandi</strain>
    </source>
</reference>
<dbReference type="InterPro" id="IPR019007">
    <property type="entry name" value="Wbp11/ELF5/Saf1_N"/>
</dbReference>
<evidence type="ECO:0000313" key="4">
    <source>
        <dbReference type="Proteomes" id="UP000693970"/>
    </source>
</evidence>
<dbReference type="Pfam" id="PF09429">
    <property type="entry name" value="Wbp11"/>
    <property type="match status" value="1"/>
</dbReference>
<feature type="compositionally biased region" description="Basic and acidic residues" evidence="1">
    <location>
        <begin position="581"/>
        <end position="593"/>
    </location>
</feature>